<sequence length="216" mass="25209">ISPLVSNPTGQFVVKDLVQYKDHARVAMLQSTMTRIHNHKINKELLKDALIAFPNDRAASIRSGEDHENFRTIFTKIPRYNYVDPDFAYTKFEKIVKKSHDNYYVEYIKFLRNVRLQKEAHRKHIYSYNDIDIGLHPASGLKSPTVSEVEREEELPSTQCWIKHNQLLRTRNIAVKETKSLRRKVLKGLKSDPSTPHEKHDCSLTLTPKQIYQVIV</sequence>
<dbReference type="PANTHER" id="PTHR45912">
    <property type="entry name" value="CILIA- AND FLAGELLA-ASSOCIATED PROTEIN 47"/>
    <property type="match status" value="1"/>
</dbReference>
<name>A0A6P3GYJ0_BISBB</name>
<keyword evidence="1" id="KW-1185">Reference proteome</keyword>
<dbReference type="Proteomes" id="UP000515208">
    <property type="component" value="Unplaced"/>
</dbReference>
<proteinExistence type="predicted"/>
<feature type="non-terminal residue" evidence="2">
    <location>
        <position position="1"/>
    </location>
</feature>
<dbReference type="KEGG" id="bbis:104983932"/>
<dbReference type="PANTHER" id="PTHR45912:SF3">
    <property type="entry name" value="CILIA- AND FLAGELLA-ASSOCIATED PROTEIN 47"/>
    <property type="match status" value="1"/>
</dbReference>
<dbReference type="GeneID" id="104983932"/>
<reference evidence="2" key="1">
    <citation type="submission" date="2025-08" db="UniProtKB">
        <authorList>
            <consortium name="RefSeq"/>
        </authorList>
    </citation>
    <scope>IDENTIFICATION</scope>
    <source>
        <tissue evidence="2">Blood</tissue>
    </source>
</reference>
<gene>
    <name evidence="2" type="primary">LOC104983932</name>
</gene>
<dbReference type="RefSeq" id="XP_010831777.1">
    <property type="nucleotide sequence ID" value="XM_010833475.1"/>
</dbReference>
<accession>A0A6P3GYJ0</accession>
<evidence type="ECO:0000313" key="2">
    <source>
        <dbReference type="RefSeq" id="XP_010831777.1"/>
    </source>
</evidence>
<dbReference type="GO" id="GO:0007288">
    <property type="term" value="P:sperm axoneme assembly"/>
    <property type="evidence" value="ECO:0007669"/>
    <property type="project" value="TreeGrafter"/>
</dbReference>
<feature type="non-terminal residue" evidence="2">
    <location>
        <position position="216"/>
    </location>
</feature>
<evidence type="ECO:0000313" key="1">
    <source>
        <dbReference type="Proteomes" id="UP000515208"/>
    </source>
</evidence>
<dbReference type="GO" id="GO:0005929">
    <property type="term" value="C:cilium"/>
    <property type="evidence" value="ECO:0007669"/>
    <property type="project" value="TreeGrafter"/>
</dbReference>
<organism evidence="1 2">
    <name type="scientific">Bison bison bison</name>
    <name type="common">North American plains bison</name>
    <dbReference type="NCBI Taxonomy" id="43346"/>
    <lineage>
        <taxon>Eukaryota</taxon>
        <taxon>Metazoa</taxon>
        <taxon>Chordata</taxon>
        <taxon>Craniata</taxon>
        <taxon>Vertebrata</taxon>
        <taxon>Euteleostomi</taxon>
        <taxon>Mammalia</taxon>
        <taxon>Eutheria</taxon>
        <taxon>Laurasiatheria</taxon>
        <taxon>Artiodactyla</taxon>
        <taxon>Ruminantia</taxon>
        <taxon>Pecora</taxon>
        <taxon>Bovidae</taxon>
        <taxon>Bovinae</taxon>
        <taxon>Bison</taxon>
    </lineage>
</organism>
<dbReference type="AlphaFoldDB" id="A0A6P3GYJ0"/>
<protein>
    <submittedName>
        <fullName evidence="2">Uncharacterized protein CXorf22-like</fullName>
    </submittedName>
</protein>